<protein>
    <submittedName>
        <fullName evidence="2">Uncharacterized protein</fullName>
    </submittedName>
</protein>
<comment type="caution">
    <text evidence="2">The sequence shown here is derived from an EMBL/GenBank/DDBJ whole genome shotgun (WGS) entry which is preliminary data.</text>
</comment>
<dbReference type="AlphaFoldDB" id="A0A9W7H8C9"/>
<evidence type="ECO:0000313" key="2">
    <source>
        <dbReference type="EMBL" id="GMI72568.1"/>
    </source>
</evidence>
<organism evidence="2 3">
    <name type="scientific">Hibiscus trionum</name>
    <name type="common">Flower of an hour</name>
    <dbReference type="NCBI Taxonomy" id="183268"/>
    <lineage>
        <taxon>Eukaryota</taxon>
        <taxon>Viridiplantae</taxon>
        <taxon>Streptophyta</taxon>
        <taxon>Embryophyta</taxon>
        <taxon>Tracheophyta</taxon>
        <taxon>Spermatophyta</taxon>
        <taxon>Magnoliopsida</taxon>
        <taxon>eudicotyledons</taxon>
        <taxon>Gunneridae</taxon>
        <taxon>Pentapetalae</taxon>
        <taxon>rosids</taxon>
        <taxon>malvids</taxon>
        <taxon>Malvales</taxon>
        <taxon>Malvaceae</taxon>
        <taxon>Malvoideae</taxon>
        <taxon>Hibiscus</taxon>
    </lineage>
</organism>
<evidence type="ECO:0000256" key="1">
    <source>
        <dbReference type="SAM" id="MobiDB-lite"/>
    </source>
</evidence>
<dbReference type="Proteomes" id="UP001165190">
    <property type="component" value="Unassembled WGS sequence"/>
</dbReference>
<accession>A0A9W7H8C9</accession>
<sequence length="87" mass="9984">MKTLVDMDTGRSLNTSLRKHHGLQRCHHRPVEHQGRPTSHQGVADEAVDGRRGINLLVLIWHLSYGRISTSRLVYLIVLFFIESNQN</sequence>
<dbReference type="EMBL" id="BSYR01000010">
    <property type="protein sequence ID" value="GMI72568.1"/>
    <property type="molecule type" value="Genomic_DNA"/>
</dbReference>
<reference evidence="2" key="1">
    <citation type="submission" date="2023-05" db="EMBL/GenBank/DDBJ databases">
        <title>Genome and transcriptome analyses reveal genes involved in the formation of fine ridges on petal epidermal cells in Hibiscus trionum.</title>
        <authorList>
            <person name="Koshimizu S."/>
            <person name="Masuda S."/>
            <person name="Ishii T."/>
            <person name="Shirasu K."/>
            <person name="Hoshino A."/>
            <person name="Arita M."/>
        </authorList>
    </citation>
    <scope>NUCLEOTIDE SEQUENCE</scope>
    <source>
        <strain evidence="2">Hamamatsu line</strain>
    </source>
</reference>
<feature type="region of interest" description="Disordered" evidence="1">
    <location>
        <begin position="18"/>
        <end position="43"/>
    </location>
</feature>
<keyword evidence="3" id="KW-1185">Reference proteome</keyword>
<proteinExistence type="predicted"/>
<name>A0A9W7H8C9_HIBTR</name>
<evidence type="ECO:0000313" key="3">
    <source>
        <dbReference type="Proteomes" id="UP001165190"/>
    </source>
</evidence>
<gene>
    <name evidence="2" type="ORF">HRI_000926100</name>
</gene>
<feature type="compositionally biased region" description="Basic residues" evidence="1">
    <location>
        <begin position="18"/>
        <end position="28"/>
    </location>
</feature>